<evidence type="ECO:0000313" key="1">
    <source>
        <dbReference type="EMBL" id="KAG5582360.1"/>
    </source>
</evidence>
<evidence type="ECO:0000313" key="2">
    <source>
        <dbReference type="Proteomes" id="UP000824120"/>
    </source>
</evidence>
<proteinExistence type="predicted"/>
<comment type="caution">
    <text evidence="1">The sequence shown here is derived from an EMBL/GenBank/DDBJ whole genome shotgun (WGS) entry which is preliminary data.</text>
</comment>
<gene>
    <name evidence="1" type="ORF">H5410_052987</name>
</gene>
<organism evidence="1 2">
    <name type="scientific">Solanum commersonii</name>
    <name type="common">Commerson's wild potato</name>
    <name type="synonym">Commerson's nightshade</name>
    <dbReference type="NCBI Taxonomy" id="4109"/>
    <lineage>
        <taxon>Eukaryota</taxon>
        <taxon>Viridiplantae</taxon>
        <taxon>Streptophyta</taxon>
        <taxon>Embryophyta</taxon>
        <taxon>Tracheophyta</taxon>
        <taxon>Spermatophyta</taxon>
        <taxon>Magnoliopsida</taxon>
        <taxon>eudicotyledons</taxon>
        <taxon>Gunneridae</taxon>
        <taxon>Pentapetalae</taxon>
        <taxon>asterids</taxon>
        <taxon>lamiids</taxon>
        <taxon>Solanales</taxon>
        <taxon>Solanaceae</taxon>
        <taxon>Solanoideae</taxon>
        <taxon>Solaneae</taxon>
        <taxon>Solanum</taxon>
    </lineage>
</organism>
<accession>A0A9J5X5S5</accession>
<keyword evidence="2" id="KW-1185">Reference proteome</keyword>
<dbReference type="EMBL" id="JACXVP010000010">
    <property type="protein sequence ID" value="KAG5582360.1"/>
    <property type="molecule type" value="Genomic_DNA"/>
</dbReference>
<dbReference type="AlphaFoldDB" id="A0A9J5X5S5"/>
<name>A0A9J5X5S5_SOLCO</name>
<reference evidence="1 2" key="1">
    <citation type="submission" date="2020-09" db="EMBL/GenBank/DDBJ databases">
        <title>De no assembly of potato wild relative species, Solanum commersonii.</title>
        <authorList>
            <person name="Cho K."/>
        </authorList>
    </citation>
    <scope>NUCLEOTIDE SEQUENCE [LARGE SCALE GENOMIC DNA]</scope>
    <source>
        <strain evidence="1">LZ3.2</strain>
        <tissue evidence="1">Leaf</tissue>
    </source>
</reference>
<protein>
    <submittedName>
        <fullName evidence="1">Uncharacterized protein</fullName>
    </submittedName>
</protein>
<dbReference type="Proteomes" id="UP000824120">
    <property type="component" value="Chromosome 10"/>
</dbReference>
<sequence length="132" mass="15024">MESVYFDAKNNQFSMSNDPRSTLTPYFIDFRNFDIIFAKIFHGRSLRPLLMTQLALMAKTAHFKGQTNSRASKPPILSIFVCYSSPSLLTFVNILAMELVGTDGQNGPFSKSNEPRSRILMSFDPNFLMDIR</sequence>